<organism evidence="2 3">
    <name type="scientific">Ornithobacterium rhinotracheale</name>
    <dbReference type="NCBI Taxonomy" id="28251"/>
    <lineage>
        <taxon>Bacteria</taxon>
        <taxon>Pseudomonadati</taxon>
        <taxon>Bacteroidota</taxon>
        <taxon>Flavobacteriia</taxon>
        <taxon>Flavobacteriales</taxon>
        <taxon>Weeksellaceae</taxon>
        <taxon>Ornithobacterium</taxon>
    </lineage>
</organism>
<evidence type="ECO:0000313" key="3">
    <source>
        <dbReference type="Proteomes" id="UP000287701"/>
    </source>
</evidence>
<sequence>MNRLEKFGEMYIHEVRDRSLSLLYKLLEGKIKAPRLLRLQEELNNLDNQKRKVIEELSEALIDNTLHNILFLFEQYPEFELTFENQNLANLSDGLSGELYTEDGWIKKYSKYSSSLD</sequence>
<keyword evidence="1" id="KW-0175">Coiled coil</keyword>
<dbReference type="OrthoDB" id="292317at2"/>
<gene>
    <name evidence="2" type="ORF">EQP59_10150</name>
</gene>
<protein>
    <submittedName>
        <fullName evidence="2">Uncharacterized protein</fullName>
    </submittedName>
</protein>
<dbReference type="AlphaFoldDB" id="A0A3R6AVS2"/>
<feature type="coiled-coil region" evidence="1">
    <location>
        <begin position="36"/>
        <end position="63"/>
    </location>
</feature>
<dbReference type="RefSeq" id="WP_128502117.1">
    <property type="nucleotide sequence ID" value="NZ_CP035107.1"/>
</dbReference>
<accession>A0A3R6AVS2</accession>
<reference evidence="2 3" key="1">
    <citation type="submission" date="2019-01" db="EMBL/GenBank/DDBJ databases">
        <title>Whole Genome of Ornithobacterium rhinotracheale FARPER-174b.</title>
        <authorList>
            <person name="Tataje-Lavanda L.A."/>
            <person name="Montalvan A."/>
            <person name="Montesinos R."/>
            <person name="Zimic M."/>
            <person name="Fernandez-Sanchez M."/>
            <person name="Fernandez-Diaz M."/>
        </authorList>
    </citation>
    <scope>NUCLEOTIDE SEQUENCE [LARGE SCALE GENOMIC DNA]</scope>
    <source>
        <strain evidence="2 3">FARPER-174b</strain>
    </source>
</reference>
<name>A0A3R6AVS2_ORNRH</name>
<dbReference type="Proteomes" id="UP000287701">
    <property type="component" value="Chromosome"/>
</dbReference>
<evidence type="ECO:0000313" key="2">
    <source>
        <dbReference type="EMBL" id="QAR31676.1"/>
    </source>
</evidence>
<dbReference type="EMBL" id="CP035107">
    <property type="protein sequence ID" value="QAR31676.1"/>
    <property type="molecule type" value="Genomic_DNA"/>
</dbReference>
<evidence type="ECO:0000256" key="1">
    <source>
        <dbReference type="SAM" id="Coils"/>
    </source>
</evidence>
<proteinExistence type="predicted"/>